<feature type="compositionally biased region" description="Low complexity" evidence="1">
    <location>
        <begin position="7"/>
        <end position="22"/>
    </location>
</feature>
<gene>
    <name evidence="2" type="ORF">ENH_00086310</name>
</gene>
<reference evidence="2" key="2">
    <citation type="submission" date="2013-10" db="EMBL/GenBank/DDBJ databases">
        <authorList>
            <person name="Aslett M."/>
        </authorList>
    </citation>
    <scope>NUCLEOTIDE SEQUENCE [LARGE SCALE GENOMIC DNA]</scope>
    <source>
        <strain evidence="2">Houghton</strain>
    </source>
</reference>
<dbReference type="RefSeq" id="XP_013434963.1">
    <property type="nucleotide sequence ID" value="XM_013579509.1"/>
</dbReference>
<dbReference type="EMBL" id="HG723640">
    <property type="protein sequence ID" value="CDJ66495.1"/>
    <property type="molecule type" value="Genomic_DNA"/>
</dbReference>
<dbReference type="VEuPathDB" id="ToxoDB:ENH_00086310"/>
<dbReference type="GeneID" id="25478758"/>
<name>U6MXR9_9EIME</name>
<keyword evidence="3" id="KW-1185">Reference proteome</keyword>
<feature type="region of interest" description="Disordered" evidence="1">
    <location>
        <begin position="1"/>
        <end position="48"/>
    </location>
</feature>
<dbReference type="Proteomes" id="UP000030754">
    <property type="component" value="Unassembled WGS sequence"/>
</dbReference>
<evidence type="ECO:0000313" key="2">
    <source>
        <dbReference type="EMBL" id="CDJ66495.1"/>
    </source>
</evidence>
<accession>U6MXR9</accession>
<reference evidence="2" key="1">
    <citation type="submission" date="2013-10" db="EMBL/GenBank/DDBJ databases">
        <title>Genomic analysis of the causative agents of coccidiosis in chickens.</title>
        <authorList>
            <person name="Reid A.J."/>
            <person name="Blake D."/>
            <person name="Billington K."/>
            <person name="Browne H."/>
            <person name="Dunn M."/>
            <person name="Hung S."/>
            <person name="Kawahara F."/>
            <person name="Miranda-Saavedra D."/>
            <person name="Mourier T."/>
            <person name="Nagra H."/>
            <person name="Otto T.D."/>
            <person name="Rawlings N."/>
            <person name="Sanchez A."/>
            <person name="Sanders M."/>
            <person name="Subramaniam C."/>
            <person name="Tay Y."/>
            <person name="Dear P."/>
            <person name="Doerig C."/>
            <person name="Gruber A."/>
            <person name="Parkinson J."/>
            <person name="Shirley M."/>
            <person name="Wan K.L."/>
            <person name="Berriman M."/>
            <person name="Tomley F."/>
            <person name="Pain A."/>
        </authorList>
    </citation>
    <scope>NUCLEOTIDE SEQUENCE [LARGE SCALE GENOMIC DNA]</scope>
    <source>
        <strain evidence="2">Houghton</strain>
    </source>
</reference>
<evidence type="ECO:0000313" key="3">
    <source>
        <dbReference type="Proteomes" id="UP000030754"/>
    </source>
</evidence>
<dbReference type="AlphaFoldDB" id="U6MXR9"/>
<proteinExistence type="predicted"/>
<protein>
    <submittedName>
        <fullName evidence="2">Uncharacterized protein</fullName>
    </submittedName>
</protein>
<sequence>MAKRSARGAPKAAGGAPSKGSAISRGTASTLPNRQLPANKKPGGSRGLLNLKSENSSFFGKFNFDLHALACVLAWKVQV</sequence>
<evidence type="ECO:0000256" key="1">
    <source>
        <dbReference type="SAM" id="MobiDB-lite"/>
    </source>
</evidence>
<feature type="compositionally biased region" description="Polar residues" evidence="1">
    <location>
        <begin position="24"/>
        <end position="33"/>
    </location>
</feature>
<organism evidence="2 3">
    <name type="scientific">Eimeria necatrix</name>
    <dbReference type="NCBI Taxonomy" id="51315"/>
    <lineage>
        <taxon>Eukaryota</taxon>
        <taxon>Sar</taxon>
        <taxon>Alveolata</taxon>
        <taxon>Apicomplexa</taxon>
        <taxon>Conoidasida</taxon>
        <taxon>Coccidia</taxon>
        <taxon>Eucoccidiorida</taxon>
        <taxon>Eimeriorina</taxon>
        <taxon>Eimeriidae</taxon>
        <taxon>Eimeria</taxon>
    </lineage>
</organism>